<gene>
    <name evidence="1" type="ORF">HO173_002499</name>
</gene>
<sequence>MEEVSIRIAIDLDWFNILVKSGKPETLEDLAKATGADGLGAVGAAGEVGKVGEEACVPTKVTRTFVIPPLAAGVEFWFVAALSSDLLLPKPEVNPRLASGRVRRSGMLTT</sequence>
<evidence type="ECO:0000313" key="1">
    <source>
        <dbReference type="EMBL" id="KAF6239238.1"/>
    </source>
</evidence>
<dbReference type="EMBL" id="JACCJC010000006">
    <property type="protein sequence ID" value="KAF6239238.1"/>
    <property type="molecule type" value="Genomic_DNA"/>
</dbReference>
<comment type="caution">
    <text evidence="1">The sequence shown here is derived from an EMBL/GenBank/DDBJ whole genome shotgun (WGS) entry which is preliminary data.</text>
</comment>
<dbReference type="GeneID" id="59284172"/>
<reference evidence="1 2" key="1">
    <citation type="journal article" date="2020" name="Genomics">
        <title>Complete, high-quality genomes from long-read metagenomic sequencing of two wolf lichen thalli reveals enigmatic genome architecture.</title>
        <authorList>
            <person name="McKenzie S.K."/>
            <person name="Walston R.F."/>
            <person name="Allen J.L."/>
        </authorList>
    </citation>
    <scope>NUCLEOTIDE SEQUENCE [LARGE SCALE GENOMIC DNA]</scope>
    <source>
        <strain evidence="1">WasteWater2</strain>
    </source>
</reference>
<organism evidence="1 2">
    <name type="scientific">Letharia columbiana</name>
    <dbReference type="NCBI Taxonomy" id="112416"/>
    <lineage>
        <taxon>Eukaryota</taxon>
        <taxon>Fungi</taxon>
        <taxon>Dikarya</taxon>
        <taxon>Ascomycota</taxon>
        <taxon>Pezizomycotina</taxon>
        <taxon>Lecanoromycetes</taxon>
        <taxon>OSLEUM clade</taxon>
        <taxon>Lecanoromycetidae</taxon>
        <taxon>Lecanorales</taxon>
        <taxon>Lecanorineae</taxon>
        <taxon>Parmeliaceae</taxon>
        <taxon>Letharia</taxon>
    </lineage>
</organism>
<evidence type="ECO:0000313" key="2">
    <source>
        <dbReference type="Proteomes" id="UP000578531"/>
    </source>
</evidence>
<dbReference type="AlphaFoldDB" id="A0A8H6G2F0"/>
<protein>
    <submittedName>
        <fullName evidence="1">Uncharacterized protein</fullName>
    </submittedName>
</protein>
<accession>A0A8H6G2F0</accession>
<keyword evidence="2" id="KW-1185">Reference proteome</keyword>
<proteinExistence type="predicted"/>
<dbReference type="Proteomes" id="UP000578531">
    <property type="component" value="Unassembled WGS sequence"/>
</dbReference>
<name>A0A8H6G2F0_9LECA</name>
<dbReference type="RefSeq" id="XP_037168525.1">
    <property type="nucleotide sequence ID" value="XM_037304432.1"/>
</dbReference>